<feature type="domain" description="EAL" evidence="2">
    <location>
        <begin position="501"/>
        <end position="753"/>
    </location>
</feature>
<protein>
    <submittedName>
        <fullName evidence="4">EAL domain-containing protein</fullName>
    </submittedName>
</protein>
<dbReference type="PANTHER" id="PTHR44757">
    <property type="entry name" value="DIGUANYLATE CYCLASE DGCP"/>
    <property type="match status" value="1"/>
</dbReference>
<keyword evidence="5" id="KW-1185">Reference proteome</keyword>
<feature type="coiled-coil region" evidence="1">
    <location>
        <begin position="17"/>
        <end position="44"/>
    </location>
</feature>
<dbReference type="Proteomes" id="UP001620597">
    <property type="component" value="Unassembled WGS sequence"/>
</dbReference>
<dbReference type="Pfam" id="PF00990">
    <property type="entry name" value="GGDEF"/>
    <property type="match status" value="1"/>
</dbReference>
<dbReference type="Pfam" id="PF00563">
    <property type="entry name" value="EAL"/>
    <property type="match status" value="1"/>
</dbReference>
<dbReference type="Pfam" id="PF13426">
    <property type="entry name" value="PAS_9"/>
    <property type="match status" value="1"/>
</dbReference>
<dbReference type="InterPro" id="IPR000160">
    <property type="entry name" value="GGDEF_dom"/>
</dbReference>
<evidence type="ECO:0000313" key="4">
    <source>
        <dbReference type="EMBL" id="MFK4751667.1"/>
    </source>
</evidence>
<dbReference type="SUPFAM" id="SSF55785">
    <property type="entry name" value="PYP-like sensor domain (PAS domain)"/>
    <property type="match status" value="1"/>
</dbReference>
<dbReference type="SUPFAM" id="SSF141868">
    <property type="entry name" value="EAL domain-like"/>
    <property type="match status" value="1"/>
</dbReference>
<evidence type="ECO:0000259" key="3">
    <source>
        <dbReference type="PROSITE" id="PS50887"/>
    </source>
</evidence>
<sequence>MSKSDLNVEALTLADPTAVLERRIQRERAARKEAERLLTEKSVELYEALQLGARDRHKLELALWAGNESIWDWDAEHQIYELQGFPEDAANATRSWGNTSQVIRRVHPDDQETLRTNWHLLLSDSINTLDIVVRYRSPSCPTRIQSREEAIALAQSPHPASHKINQNIDNPESWCWLHCRGRVVEHDKEGFPSRITGTVRDVTNHHHMQKSFRLMARAFSSTLDAMLIIDHHGNIIEANQAFYSLFRLTEGSVGQRSLNDFICADEIADRSPAAQDNQTFRSTMHADFMPSLPLEVSLSHFQPDDAHYHYSIVTLRDMSERKRADCALQHMTQHDSLTNLANRGTLNEVVTSMLQQVTTQQPLRVMFLDLDGFKAVNDEFGHIAADVLLVTQAHRMQRLAPADGLVSRWGGDEFVIAWWPPVNQPDSLPAAIMDAIREPIDLGGSSIRLSASIGIAETCHSGTDAAELIRHADTAMFEAKVQGKNRIQAYTDGLGQQTSHRASLMSELAQAIEQDQLTFYVQPKFNTERRIIGGEMLARWHSATSGNISPAVFIPLIEQGGLNASFAEAVLRHGCQYAAAVTAINPELHIAINLSGWQLLDSHLADKLVIQCQQAGVHPSRVELEITESVFMQPESDPAAIMQRLRSLGFRLAIDDFGTGYSSLSYLRDLPLDTVKIDRSFIIDADANDRALKILKAIIQMSHDLDMHIVAEGVETVEQWQLLKNLNVELYQGFLFGRPMPFEDFLQALHADMANY</sequence>
<dbReference type="EMBL" id="JBBKTX010000004">
    <property type="protein sequence ID" value="MFK4751667.1"/>
    <property type="molecule type" value="Genomic_DNA"/>
</dbReference>
<gene>
    <name evidence="4" type="ORF">WG929_04500</name>
</gene>
<dbReference type="Gene3D" id="3.30.450.20">
    <property type="entry name" value="PAS domain"/>
    <property type="match status" value="2"/>
</dbReference>
<dbReference type="InterPro" id="IPR000014">
    <property type="entry name" value="PAS"/>
</dbReference>
<dbReference type="CDD" id="cd01949">
    <property type="entry name" value="GGDEF"/>
    <property type="match status" value="1"/>
</dbReference>
<dbReference type="NCBIfam" id="TIGR00254">
    <property type="entry name" value="GGDEF"/>
    <property type="match status" value="1"/>
</dbReference>
<evidence type="ECO:0000256" key="1">
    <source>
        <dbReference type="SAM" id="Coils"/>
    </source>
</evidence>
<dbReference type="InterPro" id="IPR043128">
    <property type="entry name" value="Rev_trsase/Diguanyl_cyclase"/>
</dbReference>
<keyword evidence="1" id="KW-0175">Coiled coil</keyword>
<dbReference type="InterPro" id="IPR029787">
    <property type="entry name" value="Nucleotide_cyclase"/>
</dbReference>
<dbReference type="CDD" id="cd01948">
    <property type="entry name" value="EAL"/>
    <property type="match status" value="1"/>
</dbReference>
<dbReference type="SMART" id="SM00267">
    <property type="entry name" value="GGDEF"/>
    <property type="match status" value="1"/>
</dbReference>
<accession>A0ABW8NFH6</accession>
<dbReference type="PROSITE" id="PS50887">
    <property type="entry name" value="GGDEF"/>
    <property type="match status" value="1"/>
</dbReference>
<proteinExistence type="predicted"/>
<reference evidence="4 5" key="1">
    <citation type="submission" date="2024-03" db="EMBL/GenBank/DDBJ databases">
        <title>High-quality draft genome sequence of Oceanobacter sp. wDCs-4.</title>
        <authorList>
            <person name="Dong C."/>
        </authorList>
    </citation>
    <scope>NUCLEOTIDE SEQUENCE [LARGE SCALE GENOMIC DNA]</scope>
    <source>
        <strain evidence="5">wDCs-4</strain>
    </source>
</reference>
<name>A0ABW8NFH6_9GAMM</name>
<dbReference type="RefSeq" id="WP_416205067.1">
    <property type="nucleotide sequence ID" value="NZ_JBBKTX010000004.1"/>
</dbReference>
<dbReference type="PROSITE" id="PS50883">
    <property type="entry name" value="EAL"/>
    <property type="match status" value="1"/>
</dbReference>
<dbReference type="Gene3D" id="3.30.70.270">
    <property type="match status" value="1"/>
</dbReference>
<dbReference type="InterPro" id="IPR035965">
    <property type="entry name" value="PAS-like_dom_sf"/>
</dbReference>
<dbReference type="PANTHER" id="PTHR44757:SF2">
    <property type="entry name" value="BIOFILM ARCHITECTURE MAINTENANCE PROTEIN MBAA"/>
    <property type="match status" value="1"/>
</dbReference>
<dbReference type="InterPro" id="IPR035919">
    <property type="entry name" value="EAL_sf"/>
</dbReference>
<dbReference type="InterPro" id="IPR052155">
    <property type="entry name" value="Biofilm_reg_signaling"/>
</dbReference>
<dbReference type="SUPFAM" id="SSF55073">
    <property type="entry name" value="Nucleotide cyclase"/>
    <property type="match status" value="1"/>
</dbReference>
<evidence type="ECO:0000259" key="2">
    <source>
        <dbReference type="PROSITE" id="PS50883"/>
    </source>
</evidence>
<comment type="caution">
    <text evidence="4">The sequence shown here is derived from an EMBL/GenBank/DDBJ whole genome shotgun (WGS) entry which is preliminary data.</text>
</comment>
<feature type="domain" description="GGDEF" evidence="3">
    <location>
        <begin position="361"/>
        <end position="492"/>
    </location>
</feature>
<dbReference type="SMART" id="SM00052">
    <property type="entry name" value="EAL"/>
    <property type="match status" value="1"/>
</dbReference>
<dbReference type="Gene3D" id="3.20.20.450">
    <property type="entry name" value="EAL domain"/>
    <property type="match status" value="1"/>
</dbReference>
<evidence type="ECO:0000313" key="5">
    <source>
        <dbReference type="Proteomes" id="UP001620597"/>
    </source>
</evidence>
<dbReference type="InterPro" id="IPR001633">
    <property type="entry name" value="EAL_dom"/>
</dbReference>
<organism evidence="4 5">
    <name type="scientific">Oceanobacter antarcticus</name>
    <dbReference type="NCBI Taxonomy" id="3133425"/>
    <lineage>
        <taxon>Bacteria</taxon>
        <taxon>Pseudomonadati</taxon>
        <taxon>Pseudomonadota</taxon>
        <taxon>Gammaproteobacteria</taxon>
        <taxon>Oceanospirillales</taxon>
        <taxon>Oceanospirillaceae</taxon>
        <taxon>Oceanobacter</taxon>
    </lineage>
</organism>
<dbReference type="SMART" id="SM00091">
    <property type="entry name" value="PAS"/>
    <property type="match status" value="1"/>
</dbReference>